<sequence length="133" mass="15566">MSKLTLLIEDFGKALSRLEEVLAKENDAENIVRDSAIQRFEIVFDLGWKTAKAFLEEHHTITCTSPRSCFRELFHQGVIEHDPFWIEVTSLRNYTTHTYSELLAQKVYAELPQTLKRFRELHEKLRADKSGLE</sequence>
<name>A0A2H0REM5_9BACT</name>
<dbReference type="SUPFAM" id="SSF81593">
    <property type="entry name" value="Nucleotidyltransferase substrate binding subunit/domain"/>
    <property type="match status" value="1"/>
</dbReference>
<evidence type="ECO:0000313" key="1">
    <source>
        <dbReference type="EMBL" id="PIR44917.1"/>
    </source>
</evidence>
<dbReference type="EMBL" id="PCYI01000016">
    <property type="protein sequence ID" value="PIR44917.1"/>
    <property type="molecule type" value="Genomic_DNA"/>
</dbReference>
<keyword evidence="1" id="KW-0808">Transferase</keyword>
<dbReference type="NCBIfam" id="TIGR01987">
    <property type="entry name" value="HI0074"/>
    <property type="match status" value="1"/>
</dbReference>
<comment type="caution">
    <text evidence="1">The sequence shown here is derived from an EMBL/GenBank/DDBJ whole genome shotgun (WGS) entry which is preliminary data.</text>
</comment>
<gene>
    <name evidence="1" type="ORF">COV10_02230</name>
</gene>
<dbReference type="Proteomes" id="UP000228767">
    <property type="component" value="Unassembled WGS sequence"/>
</dbReference>
<reference evidence="1 2" key="1">
    <citation type="submission" date="2017-09" db="EMBL/GenBank/DDBJ databases">
        <title>Depth-based differentiation of microbial function through sediment-hosted aquifers and enrichment of novel symbionts in the deep terrestrial subsurface.</title>
        <authorList>
            <person name="Probst A.J."/>
            <person name="Ladd B."/>
            <person name="Jarett J.K."/>
            <person name="Geller-Mcgrath D.E."/>
            <person name="Sieber C.M."/>
            <person name="Emerson J.B."/>
            <person name="Anantharaman K."/>
            <person name="Thomas B.C."/>
            <person name="Malmstrom R."/>
            <person name="Stieglmeier M."/>
            <person name="Klingl A."/>
            <person name="Woyke T."/>
            <person name="Ryan C.M."/>
            <person name="Banfield J.F."/>
        </authorList>
    </citation>
    <scope>NUCLEOTIDE SEQUENCE [LARGE SCALE GENOMIC DNA]</scope>
    <source>
        <strain evidence="1">CG10_big_fil_rev_8_21_14_0_10_51_16</strain>
    </source>
</reference>
<dbReference type="AlphaFoldDB" id="A0A2H0REM5"/>
<proteinExistence type="predicted"/>
<dbReference type="Gene3D" id="1.20.120.330">
    <property type="entry name" value="Nucleotidyltransferases domain 2"/>
    <property type="match status" value="1"/>
</dbReference>
<protein>
    <submittedName>
        <fullName evidence="1">Nucleotidyltransferase</fullName>
    </submittedName>
</protein>
<dbReference type="InterPro" id="IPR010235">
    <property type="entry name" value="HepT"/>
</dbReference>
<dbReference type="Pfam" id="PF08780">
    <property type="entry name" value="NTase_sub_bind"/>
    <property type="match status" value="1"/>
</dbReference>
<organism evidence="1 2">
    <name type="scientific">Candidatus Vogelbacteria bacterium CG10_big_fil_rev_8_21_14_0_10_51_16</name>
    <dbReference type="NCBI Taxonomy" id="1975045"/>
    <lineage>
        <taxon>Bacteria</taxon>
        <taxon>Candidatus Vogeliibacteriota</taxon>
    </lineage>
</organism>
<evidence type="ECO:0000313" key="2">
    <source>
        <dbReference type="Proteomes" id="UP000228767"/>
    </source>
</evidence>
<accession>A0A2H0REM5</accession>
<dbReference type="GO" id="GO:0016740">
    <property type="term" value="F:transferase activity"/>
    <property type="evidence" value="ECO:0007669"/>
    <property type="project" value="UniProtKB-KW"/>
</dbReference>